<organism evidence="2">
    <name type="scientific">Babesia bovis</name>
    <dbReference type="NCBI Taxonomy" id="5865"/>
    <lineage>
        <taxon>Eukaryota</taxon>
        <taxon>Sar</taxon>
        <taxon>Alveolata</taxon>
        <taxon>Apicomplexa</taxon>
        <taxon>Aconoidasida</taxon>
        <taxon>Piroplasmida</taxon>
        <taxon>Babesiidae</taxon>
        <taxon>Babesia</taxon>
    </lineage>
</organism>
<dbReference type="VEuPathDB" id="PiroplasmaDB:BBOV_II003960"/>
<evidence type="ECO:0000313" key="2">
    <source>
        <dbReference type="EMBL" id="BAN65901.1"/>
    </source>
</evidence>
<evidence type="ECO:0000256" key="1">
    <source>
        <dbReference type="SAM" id="MobiDB-lite"/>
    </source>
</evidence>
<reference evidence="2" key="1">
    <citation type="journal article" date="2014" name="BMC Genomics">
        <title>The Babesia bovis gene and promoter model: an update from full-length EST analysis.</title>
        <authorList>
            <person name="Yamagishi J."/>
            <person name="Wakaguri H."/>
            <person name="Yokoyama N."/>
            <person name="Yamashita R."/>
            <person name="Suzuki Y."/>
            <person name="Xuan X."/>
            <person name="Igarashi I."/>
        </authorList>
    </citation>
    <scope>NUCLEOTIDE SEQUENCE</scope>
    <source>
        <strain evidence="2">Texas</strain>
    </source>
</reference>
<feature type="compositionally biased region" description="Polar residues" evidence="1">
    <location>
        <begin position="178"/>
        <end position="201"/>
    </location>
</feature>
<name>S6B9N0_BABBO</name>
<accession>S6B9N0</accession>
<feature type="compositionally biased region" description="Low complexity" evidence="1">
    <location>
        <begin position="153"/>
        <end position="177"/>
    </location>
</feature>
<dbReference type="AlphaFoldDB" id="S6B9N0"/>
<feature type="compositionally biased region" description="Polar residues" evidence="1">
    <location>
        <begin position="94"/>
        <end position="112"/>
    </location>
</feature>
<feature type="region of interest" description="Disordered" evidence="1">
    <location>
        <begin position="89"/>
        <end position="201"/>
    </location>
</feature>
<gene>
    <name evidence="2" type="primary">BBOV_II003960</name>
</gene>
<sequence length="280" mass="30764">MIYYIITPKTILRYSTNDVLHVDVAALGVCASSDLYTHIRNTIVTMKGFYVVSVLISLKGTHALHALKDGFLLPRDTDLQFSHMGKVFNHDDNQATTSDASTMTEPESTPQEHPTEADGHAEVSDGIKGGSERLMDNVPVSDLKRGDDVPVANTTNNAENSTTTNSSSTHSDNNSKTDQSQTHHNVVKHGNSNYRGDTSTNVTNNFYNPAAPGDAANAYSKEAKLELQYLWKRINVIDDKLDKLMPLVRGDPHLDPKNRKGLVITFDAQSDPDNPTVDLE</sequence>
<proteinExistence type="evidence at transcript level"/>
<protein>
    <submittedName>
        <fullName evidence="2">Membrane protein, putative</fullName>
    </submittedName>
</protein>
<dbReference type="EMBL" id="AK442107">
    <property type="protein sequence ID" value="BAN65901.1"/>
    <property type="molecule type" value="mRNA"/>
</dbReference>
<feature type="compositionally biased region" description="Basic and acidic residues" evidence="1">
    <location>
        <begin position="113"/>
        <end position="135"/>
    </location>
</feature>